<keyword evidence="4" id="KW-1185">Reference proteome</keyword>
<dbReference type="InterPro" id="IPR007167">
    <property type="entry name" value="Fe-transptr_FeoA-like"/>
</dbReference>
<dbReference type="Proteomes" id="UP001631949">
    <property type="component" value="Unassembled WGS sequence"/>
</dbReference>
<dbReference type="SUPFAM" id="SSF50037">
    <property type="entry name" value="C-terminal domain of transcriptional repressors"/>
    <property type="match status" value="1"/>
</dbReference>
<accession>A0ABW9H028</accession>
<dbReference type="Pfam" id="PF04023">
    <property type="entry name" value="FeoA"/>
    <property type="match status" value="1"/>
</dbReference>
<feature type="domain" description="Ferrous iron transporter FeoA-like" evidence="2">
    <location>
        <begin position="2"/>
        <end position="73"/>
    </location>
</feature>
<reference evidence="3 4" key="1">
    <citation type="journal article" date="2016" name="Int. J. Syst. Evol. Microbiol.">
        <title>Peptococcus simiae sp. nov., isolated from rhesus macaque faeces and emended description of the genus Peptococcus.</title>
        <authorList>
            <person name="Shkoporov A.N."/>
            <person name="Efimov B.A."/>
            <person name="Kondova I."/>
            <person name="Ouwerling B."/>
            <person name="Chaplin A.V."/>
            <person name="Shcherbakova V.A."/>
            <person name="Langermans J.A.M."/>
        </authorList>
    </citation>
    <scope>NUCLEOTIDE SEQUENCE [LARGE SCALE GENOMIC DNA]</scope>
    <source>
        <strain evidence="3 4">M108</strain>
    </source>
</reference>
<dbReference type="InterPro" id="IPR053184">
    <property type="entry name" value="FeoA-like"/>
</dbReference>
<evidence type="ECO:0000259" key="2">
    <source>
        <dbReference type="SMART" id="SM00899"/>
    </source>
</evidence>
<dbReference type="PANTHER" id="PTHR43151">
    <property type="entry name" value="FEOA FAMILY PROTEIN"/>
    <property type="match status" value="1"/>
</dbReference>
<dbReference type="EMBL" id="JBJUVG010000004">
    <property type="protein sequence ID" value="MFM9413641.1"/>
    <property type="molecule type" value="Genomic_DNA"/>
</dbReference>
<dbReference type="PANTHER" id="PTHR43151:SF1">
    <property type="entry name" value="SSR2333 PROTEIN"/>
    <property type="match status" value="1"/>
</dbReference>
<name>A0ABW9H028_9FIRM</name>
<sequence>MQKLTELREGESGRIVGIEGDRRYLSRITSIGLNNGCWLEMVQNVKNRPLLVYGRDTMIALNREESERIQVEVGHDENK</sequence>
<dbReference type="Gene3D" id="2.30.30.90">
    <property type="match status" value="1"/>
</dbReference>
<evidence type="ECO:0000256" key="1">
    <source>
        <dbReference type="ARBA" id="ARBA00023004"/>
    </source>
</evidence>
<keyword evidence="1" id="KW-0408">Iron</keyword>
<comment type="caution">
    <text evidence="3">The sequence shown here is derived from an EMBL/GenBank/DDBJ whole genome shotgun (WGS) entry which is preliminary data.</text>
</comment>
<organism evidence="3 4">
    <name type="scientific">Peptococcus simiae</name>
    <dbReference type="NCBI Taxonomy" id="1643805"/>
    <lineage>
        <taxon>Bacteria</taxon>
        <taxon>Bacillati</taxon>
        <taxon>Bacillota</taxon>
        <taxon>Clostridia</taxon>
        <taxon>Eubacteriales</taxon>
        <taxon>Peptococcaceae</taxon>
        <taxon>Peptococcus</taxon>
    </lineage>
</organism>
<dbReference type="InterPro" id="IPR008988">
    <property type="entry name" value="Transcriptional_repressor_C"/>
</dbReference>
<evidence type="ECO:0000313" key="4">
    <source>
        <dbReference type="Proteomes" id="UP001631949"/>
    </source>
</evidence>
<protein>
    <submittedName>
        <fullName evidence="3">Ferrous iron transport protein A</fullName>
    </submittedName>
</protein>
<proteinExistence type="predicted"/>
<dbReference type="InterPro" id="IPR038157">
    <property type="entry name" value="FeoA_core_dom"/>
</dbReference>
<evidence type="ECO:0000313" key="3">
    <source>
        <dbReference type="EMBL" id="MFM9413641.1"/>
    </source>
</evidence>
<dbReference type="SMART" id="SM00899">
    <property type="entry name" value="FeoA"/>
    <property type="match status" value="1"/>
</dbReference>
<dbReference type="RefSeq" id="WP_408977257.1">
    <property type="nucleotide sequence ID" value="NZ_JBJUVG010000004.1"/>
</dbReference>
<gene>
    <name evidence="3" type="ORF">ACKQTC_04595</name>
</gene>